<evidence type="ECO:0000313" key="3">
    <source>
        <dbReference type="Proteomes" id="UP001164459"/>
    </source>
</evidence>
<proteinExistence type="predicted"/>
<evidence type="ECO:0000313" key="2">
    <source>
        <dbReference type="EMBL" id="WAS92620.1"/>
    </source>
</evidence>
<reference evidence="2" key="1">
    <citation type="submission" date="2022-11" db="EMBL/GenBank/DDBJ databases">
        <title>Minimal conservation of predation-associated metabolite biosynthetic gene clusters underscores biosynthetic potential of Myxococcota including descriptions for ten novel species: Archangium lansinium sp. nov., Myxococcus landrumus sp. nov., Nannocystis bai.</title>
        <authorList>
            <person name="Ahearne A."/>
            <person name="Stevens C."/>
            <person name="Dowd S."/>
        </authorList>
    </citation>
    <scope>NUCLEOTIDE SEQUENCE</scope>
    <source>
        <strain evidence="2">Fl3</strain>
    </source>
</reference>
<evidence type="ECO:0000256" key="1">
    <source>
        <dbReference type="SAM" id="MobiDB-lite"/>
    </source>
</evidence>
<evidence type="ECO:0008006" key="4">
    <source>
        <dbReference type="Google" id="ProtNLM"/>
    </source>
</evidence>
<gene>
    <name evidence="2" type="ORF">O0S08_41100</name>
</gene>
<name>A0ABY7H0J1_9BACT</name>
<organism evidence="2 3">
    <name type="scientific">Nannocystis punicea</name>
    <dbReference type="NCBI Taxonomy" id="2995304"/>
    <lineage>
        <taxon>Bacteria</taxon>
        <taxon>Pseudomonadati</taxon>
        <taxon>Myxococcota</taxon>
        <taxon>Polyangia</taxon>
        <taxon>Nannocystales</taxon>
        <taxon>Nannocystaceae</taxon>
        <taxon>Nannocystis</taxon>
    </lineage>
</organism>
<dbReference type="EMBL" id="CP114040">
    <property type="protein sequence ID" value="WAS92620.1"/>
    <property type="molecule type" value="Genomic_DNA"/>
</dbReference>
<accession>A0ABY7H0J1</accession>
<keyword evidence="3" id="KW-1185">Reference proteome</keyword>
<dbReference type="RefSeq" id="WP_269034977.1">
    <property type="nucleotide sequence ID" value="NZ_CP114040.1"/>
</dbReference>
<protein>
    <recommendedName>
        <fullName evidence="4">Lipoprotein</fullName>
    </recommendedName>
</protein>
<feature type="compositionally biased region" description="Low complexity" evidence="1">
    <location>
        <begin position="10"/>
        <end position="63"/>
    </location>
</feature>
<feature type="region of interest" description="Disordered" evidence="1">
    <location>
        <begin position="1"/>
        <end position="65"/>
    </location>
</feature>
<dbReference type="Proteomes" id="UP001164459">
    <property type="component" value="Chromosome"/>
</dbReference>
<sequence length="545" mass="57425">MSATLTACPDTPGETTETTGNDTSTGTDTGDSTDTTSTGGSTDAPTTDPTTTTDDSTSTTGEPELSRIEKILAALGVAMYECPERVWPDVQDSYRARQVLLASVLENRAWLWNDQVSQAEPPAVSDGPLDGLPPEWTASFNVGVLQNVQTLGISLDETAAQNEAIASAGLEVWPDAAISLAFHEGFHFLSAQDDWNVGNGSRTAPYPEPWQPRYLRAALLTALLAAVQGDADALPAAAYWQAQLQAEFAEELQAGRRYECTEGSAEYASLMMSALAELGCEASDAELLALARERADDGLFLGIAGYNPGREFYDLGVLAGLLLREQQVPGWELEVEDGTPPVELALAGVTPASQPDDPALQASVQSVVDARNASLATLIEPMLEHMQSAEYTRIPVSYGWIAGSFQVGGFYYLAEDPAEPEVLLSFSAELDPPSGVAISVQQLTALTGVTTPCALPAGNSIVLTIPTADLEVAADKATATNARLKFSGLEVEATTDIGGLPWLCPVDGGGAGNAPPAEPNPVLDELRARSNAPHHPLRRLTDANG</sequence>